<gene>
    <name evidence="4" type="ORF">SORBI_3007G198400</name>
</gene>
<dbReference type="InterPro" id="IPR008974">
    <property type="entry name" value="TRAF-like"/>
</dbReference>
<dbReference type="InParanoid" id="A0A1B6PIQ2"/>
<dbReference type="Gene3D" id="1.25.40.420">
    <property type="match status" value="1"/>
</dbReference>
<dbReference type="STRING" id="4558.A0A1B6PIQ2"/>
<dbReference type="AlphaFoldDB" id="A0A1B6PIQ2"/>
<dbReference type="InterPro" id="IPR000210">
    <property type="entry name" value="BTB/POZ_dom"/>
</dbReference>
<comment type="pathway">
    <text evidence="1">Protein modification; protein ubiquitination.</text>
</comment>
<dbReference type="CDD" id="cd00121">
    <property type="entry name" value="MATH"/>
    <property type="match status" value="1"/>
</dbReference>
<reference evidence="4 5" key="1">
    <citation type="journal article" date="2009" name="Nature">
        <title>The Sorghum bicolor genome and the diversification of grasses.</title>
        <authorList>
            <person name="Paterson A.H."/>
            <person name="Bowers J.E."/>
            <person name="Bruggmann R."/>
            <person name="Dubchak I."/>
            <person name="Grimwood J."/>
            <person name="Gundlach H."/>
            <person name="Haberer G."/>
            <person name="Hellsten U."/>
            <person name="Mitros T."/>
            <person name="Poliakov A."/>
            <person name="Schmutz J."/>
            <person name="Spannagl M."/>
            <person name="Tang H."/>
            <person name="Wang X."/>
            <person name="Wicker T."/>
            <person name="Bharti A.K."/>
            <person name="Chapman J."/>
            <person name="Feltus F.A."/>
            <person name="Gowik U."/>
            <person name="Grigoriev I.V."/>
            <person name="Lyons E."/>
            <person name="Maher C.A."/>
            <person name="Martis M."/>
            <person name="Narechania A."/>
            <person name="Otillar R.P."/>
            <person name="Penning B.W."/>
            <person name="Salamov A.A."/>
            <person name="Wang Y."/>
            <person name="Zhang L."/>
            <person name="Carpita N.C."/>
            <person name="Freeling M."/>
            <person name="Gingle A.R."/>
            <person name="Hash C.T."/>
            <person name="Keller B."/>
            <person name="Klein P."/>
            <person name="Kresovich S."/>
            <person name="McCann M.C."/>
            <person name="Ming R."/>
            <person name="Peterson D.G."/>
            <person name="Mehboob-ur-Rahman"/>
            <person name="Ware D."/>
            <person name="Westhoff P."/>
            <person name="Mayer K.F."/>
            <person name="Messing J."/>
            <person name="Rokhsar D.S."/>
        </authorList>
    </citation>
    <scope>NUCLEOTIDE SEQUENCE [LARGE SCALE GENOMIC DNA]</scope>
    <source>
        <strain evidence="5">cv. BTx623</strain>
    </source>
</reference>
<dbReference type="EMBL" id="CM000766">
    <property type="protein sequence ID" value="KXG25566.1"/>
    <property type="molecule type" value="Genomic_DNA"/>
</dbReference>
<evidence type="ECO:0000313" key="4">
    <source>
        <dbReference type="EMBL" id="KXG25566.1"/>
    </source>
</evidence>
<dbReference type="InterPro" id="IPR056423">
    <property type="entry name" value="BACK_BPM_SPOP"/>
</dbReference>
<accession>A0A1B6PIQ2</accession>
<dbReference type="InterPro" id="IPR002083">
    <property type="entry name" value="MATH/TRAF_dom"/>
</dbReference>
<sequence length="322" mass="36238">MIASVFDCDSCSFTHQFKLNFLETEKVAIGHLVSSEDISAGGHLWRIKCYPRGDRKENYGQYLAIYLQHQSKSKDAEAIFEAFVMNKDGTASSSQRKRQVRVFTSKSSAKESWGWTRFVERSVLESLYVTNSGSFIIMCGVKILHEDSLEVPPSDMGNHFGLLLDCAEGSDVSFIVDGEKFLAHRGCSMADSKMPSITLHDIAPATFKVMLRFIYTDAYPEEDELGDSYDMVRHLLAAADRFALDRLKIFCAADLWDNVLVDTVATTLICAETYNCPQLKKKCIDFIAEDNNFKKVVLKDGFVQLAQQFPAILDELREKVGV</sequence>
<evidence type="ECO:0000256" key="2">
    <source>
        <dbReference type="ARBA" id="ARBA00010846"/>
    </source>
</evidence>
<reference evidence="5" key="2">
    <citation type="journal article" date="2018" name="Plant J.">
        <title>The Sorghum bicolor reference genome: improved assembly, gene annotations, a transcriptome atlas, and signatures of genome organization.</title>
        <authorList>
            <person name="McCormick R.F."/>
            <person name="Truong S.K."/>
            <person name="Sreedasyam A."/>
            <person name="Jenkins J."/>
            <person name="Shu S."/>
            <person name="Sims D."/>
            <person name="Kennedy M."/>
            <person name="Amirebrahimi M."/>
            <person name="Weers B.D."/>
            <person name="McKinley B."/>
            <person name="Mattison A."/>
            <person name="Morishige D.T."/>
            <person name="Grimwood J."/>
            <person name="Schmutz J."/>
            <person name="Mullet J.E."/>
        </authorList>
    </citation>
    <scope>NUCLEOTIDE SEQUENCE [LARGE SCALE GENOMIC DNA]</scope>
    <source>
        <strain evidence="5">cv. BTx623</strain>
    </source>
</reference>
<dbReference type="Pfam" id="PF24570">
    <property type="entry name" value="BACK_BPM_SPOP"/>
    <property type="match status" value="1"/>
</dbReference>
<dbReference type="InterPro" id="IPR011333">
    <property type="entry name" value="SKP1/BTB/POZ_sf"/>
</dbReference>
<evidence type="ECO:0000259" key="3">
    <source>
        <dbReference type="PROSITE" id="PS50144"/>
    </source>
</evidence>
<dbReference type="eggNOG" id="KOG1987">
    <property type="taxonomic scope" value="Eukaryota"/>
</dbReference>
<dbReference type="OMA" id="HMWRISY"/>
<dbReference type="PANTHER" id="PTHR26379">
    <property type="entry name" value="BTB/POZ AND MATH DOMAIN-CONTAINING PROTEIN 1"/>
    <property type="match status" value="1"/>
</dbReference>
<dbReference type="Gene3D" id="3.30.710.10">
    <property type="entry name" value="Potassium Channel Kv1.1, Chain A"/>
    <property type="match status" value="1"/>
</dbReference>
<dbReference type="PANTHER" id="PTHR26379:SF469">
    <property type="entry name" value="MAB1"/>
    <property type="match status" value="1"/>
</dbReference>
<dbReference type="SUPFAM" id="SSF54695">
    <property type="entry name" value="POZ domain"/>
    <property type="match status" value="1"/>
</dbReference>
<dbReference type="SUPFAM" id="SSF49599">
    <property type="entry name" value="TRAF domain-like"/>
    <property type="match status" value="1"/>
</dbReference>
<evidence type="ECO:0000313" key="5">
    <source>
        <dbReference type="Proteomes" id="UP000000768"/>
    </source>
</evidence>
<evidence type="ECO:0000256" key="1">
    <source>
        <dbReference type="ARBA" id="ARBA00004906"/>
    </source>
</evidence>
<name>A0A1B6PIQ2_SORBI</name>
<dbReference type="PROSITE" id="PS50144">
    <property type="entry name" value="MATH"/>
    <property type="match status" value="1"/>
</dbReference>
<protein>
    <recommendedName>
        <fullName evidence="3">MATH domain-containing protein</fullName>
    </recommendedName>
</protein>
<dbReference type="Pfam" id="PF00651">
    <property type="entry name" value="BTB"/>
    <property type="match status" value="1"/>
</dbReference>
<dbReference type="SMART" id="SM00225">
    <property type="entry name" value="BTB"/>
    <property type="match status" value="1"/>
</dbReference>
<dbReference type="GO" id="GO:0016567">
    <property type="term" value="P:protein ubiquitination"/>
    <property type="evidence" value="ECO:0007669"/>
    <property type="project" value="InterPro"/>
</dbReference>
<dbReference type="Proteomes" id="UP000000768">
    <property type="component" value="Chromosome 7"/>
</dbReference>
<keyword evidence="5" id="KW-1185">Reference proteome</keyword>
<proteinExistence type="inferred from homology"/>
<organism evidence="4 5">
    <name type="scientific">Sorghum bicolor</name>
    <name type="common">Sorghum</name>
    <name type="synonym">Sorghum vulgare</name>
    <dbReference type="NCBI Taxonomy" id="4558"/>
    <lineage>
        <taxon>Eukaryota</taxon>
        <taxon>Viridiplantae</taxon>
        <taxon>Streptophyta</taxon>
        <taxon>Embryophyta</taxon>
        <taxon>Tracheophyta</taxon>
        <taxon>Spermatophyta</taxon>
        <taxon>Magnoliopsida</taxon>
        <taxon>Liliopsida</taxon>
        <taxon>Poales</taxon>
        <taxon>Poaceae</taxon>
        <taxon>PACMAD clade</taxon>
        <taxon>Panicoideae</taxon>
        <taxon>Andropogonodae</taxon>
        <taxon>Andropogoneae</taxon>
        <taxon>Sorghinae</taxon>
        <taxon>Sorghum</taxon>
    </lineage>
</organism>
<dbReference type="Gene3D" id="2.60.210.10">
    <property type="entry name" value="Apoptosis, Tumor Necrosis Factor Receptor Associated Protein 2, Chain A"/>
    <property type="match status" value="1"/>
</dbReference>
<dbReference type="Gramene" id="KXG25566">
    <property type="protein sequence ID" value="KXG25566"/>
    <property type="gene ID" value="SORBI_3007G198400"/>
</dbReference>
<dbReference type="FunCoup" id="A0A1B6PIQ2">
    <property type="interactions" value="14"/>
</dbReference>
<dbReference type="Pfam" id="PF22486">
    <property type="entry name" value="MATH_2"/>
    <property type="match status" value="1"/>
</dbReference>
<feature type="domain" description="MATH" evidence="3">
    <location>
        <begin position="12"/>
        <end position="141"/>
    </location>
</feature>
<comment type="similarity">
    <text evidence="2">Belongs to the Tdpoz family.</text>
</comment>
<dbReference type="InterPro" id="IPR045005">
    <property type="entry name" value="BPM1-6"/>
</dbReference>